<sequence>MGSNKRHYDITMSRRTRRPLKVRDDSGDDHSLKDSPPKGAGDEGEENDRKSLKQLIDGDGNAKAVPSDEVGKGVIRSSLGEHLSDGENKQLQLVGVQQNKGLHGLKLKKMVSRYAKILGHLMKKNRDSSLRESKKKQILMLTS</sequence>
<dbReference type="EMBL" id="JXTB01000257">
    <property type="protein sequence ID" value="PON49652.1"/>
    <property type="molecule type" value="Genomic_DNA"/>
</dbReference>
<accession>A0A2P5BLH2</accession>
<dbReference type="OrthoDB" id="1928482at2759"/>
<keyword evidence="3" id="KW-1185">Reference proteome</keyword>
<dbReference type="STRING" id="3476.A0A2P5BLH2"/>
<evidence type="ECO:0000313" key="2">
    <source>
        <dbReference type="EMBL" id="PON49652.1"/>
    </source>
</evidence>
<feature type="region of interest" description="Disordered" evidence="1">
    <location>
        <begin position="1"/>
        <end position="51"/>
    </location>
</feature>
<dbReference type="Proteomes" id="UP000237105">
    <property type="component" value="Unassembled WGS sequence"/>
</dbReference>
<evidence type="ECO:0000313" key="3">
    <source>
        <dbReference type="Proteomes" id="UP000237105"/>
    </source>
</evidence>
<protein>
    <submittedName>
        <fullName evidence="2">Uncharacterized protein</fullName>
    </submittedName>
</protein>
<feature type="compositionally biased region" description="Basic and acidic residues" evidence="1">
    <location>
        <begin position="21"/>
        <end position="36"/>
    </location>
</feature>
<dbReference type="AlphaFoldDB" id="A0A2P5BLH2"/>
<evidence type="ECO:0000256" key="1">
    <source>
        <dbReference type="SAM" id="MobiDB-lite"/>
    </source>
</evidence>
<reference evidence="3" key="1">
    <citation type="submission" date="2016-06" db="EMBL/GenBank/DDBJ databases">
        <title>Parallel loss of symbiosis genes in relatives of nitrogen-fixing non-legume Parasponia.</title>
        <authorList>
            <person name="Van Velzen R."/>
            <person name="Holmer R."/>
            <person name="Bu F."/>
            <person name="Rutten L."/>
            <person name="Van Zeijl A."/>
            <person name="Liu W."/>
            <person name="Santuari L."/>
            <person name="Cao Q."/>
            <person name="Sharma T."/>
            <person name="Shen D."/>
            <person name="Roswanjaya Y."/>
            <person name="Wardhani T."/>
            <person name="Kalhor M.S."/>
            <person name="Jansen J."/>
            <person name="Van den Hoogen J."/>
            <person name="Gungor B."/>
            <person name="Hartog M."/>
            <person name="Hontelez J."/>
            <person name="Verver J."/>
            <person name="Yang W.-C."/>
            <person name="Schijlen E."/>
            <person name="Repin R."/>
            <person name="Schilthuizen M."/>
            <person name="Schranz E."/>
            <person name="Heidstra R."/>
            <person name="Miyata K."/>
            <person name="Fedorova E."/>
            <person name="Kohlen W."/>
            <person name="Bisseling T."/>
            <person name="Smit S."/>
            <person name="Geurts R."/>
        </authorList>
    </citation>
    <scope>NUCLEOTIDE SEQUENCE [LARGE SCALE GENOMIC DNA]</scope>
    <source>
        <strain evidence="3">cv. WU1-14</strain>
    </source>
</reference>
<proteinExistence type="predicted"/>
<comment type="caution">
    <text evidence="2">The sequence shown here is derived from an EMBL/GenBank/DDBJ whole genome shotgun (WGS) entry which is preliminary data.</text>
</comment>
<name>A0A2P5BLH2_PARAD</name>
<gene>
    <name evidence="2" type="ORF">PanWU01x14_228850</name>
</gene>
<organism evidence="2 3">
    <name type="scientific">Parasponia andersonii</name>
    <name type="common">Sponia andersonii</name>
    <dbReference type="NCBI Taxonomy" id="3476"/>
    <lineage>
        <taxon>Eukaryota</taxon>
        <taxon>Viridiplantae</taxon>
        <taxon>Streptophyta</taxon>
        <taxon>Embryophyta</taxon>
        <taxon>Tracheophyta</taxon>
        <taxon>Spermatophyta</taxon>
        <taxon>Magnoliopsida</taxon>
        <taxon>eudicotyledons</taxon>
        <taxon>Gunneridae</taxon>
        <taxon>Pentapetalae</taxon>
        <taxon>rosids</taxon>
        <taxon>fabids</taxon>
        <taxon>Rosales</taxon>
        <taxon>Cannabaceae</taxon>
        <taxon>Parasponia</taxon>
    </lineage>
</organism>